<keyword evidence="4" id="KW-1185">Reference proteome</keyword>
<gene>
    <name evidence="3" type="ORF">C8N44_10570</name>
</gene>
<dbReference type="RefSeq" id="WP_146178806.1">
    <property type="nucleotide sequence ID" value="NZ_BMEZ01000005.1"/>
</dbReference>
<keyword evidence="3" id="KW-0255">Endonuclease</keyword>
<organism evidence="3 4">
    <name type="scientific">Allosediminivita pacifica</name>
    <dbReference type="NCBI Taxonomy" id="1267769"/>
    <lineage>
        <taxon>Bacteria</taxon>
        <taxon>Pseudomonadati</taxon>
        <taxon>Pseudomonadota</taxon>
        <taxon>Alphaproteobacteria</taxon>
        <taxon>Rhodobacterales</taxon>
        <taxon>Paracoccaceae</taxon>
        <taxon>Allosediminivita</taxon>
    </lineage>
</organism>
<evidence type="ECO:0000256" key="1">
    <source>
        <dbReference type="SAM" id="MobiDB-lite"/>
    </source>
</evidence>
<evidence type="ECO:0000313" key="3">
    <source>
        <dbReference type="EMBL" id="PTX50210.1"/>
    </source>
</evidence>
<dbReference type="AlphaFoldDB" id="A0A2T6B2A4"/>
<feature type="transmembrane region" description="Helical" evidence="2">
    <location>
        <begin position="20"/>
        <end position="48"/>
    </location>
</feature>
<keyword evidence="3" id="KW-0540">Nuclease</keyword>
<proteinExistence type="predicted"/>
<dbReference type="GO" id="GO:0004519">
    <property type="term" value="F:endonuclease activity"/>
    <property type="evidence" value="ECO:0007669"/>
    <property type="project" value="UniProtKB-KW"/>
</dbReference>
<sequence>MQNGISGLSCNAKVWGAGGIAGVVIFLLLVLVGVGAFLAFLVGVLICVGGGIAGRNLYCTEGGALAEFGSAATPETPEAPEPGPAPEPVRGPEPATAPEAAAYPGPSEAESETTGQPAEVGPAPAEEVPGSAATATPEAQAEVLEGEASRPETLAGPRAGQADDLKQLKGLGPKLEESLNAAGIYHFDQIAAWSADEVAWVEDNVDGVRGRVTRDDWVEQARALTATPQG</sequence>
<dbReference type="OrthoDB" id="9807941at2"/>
<keyword evidence="2" id="KW-1133">Transmembrane helix</keyword>
<reference evidence="3 4" key="1">
    <citation type="submission" date="2018-04" db="EMBL/GenBank/DDBJ databases">
        <title>Genomic Encyclopedia of Archaeal and Bacterial Type Strains, Phase II (KMG-II): from individual species to whole genera.</title>
        <authorList>
            <person name="Goeker M."/>
        </authorList>
    </citation>
    <scope>NUCLEOTIDE SEQUENCE [LARGE SCALE GENOMIC DNA]</scope>
    <source>
        <strain evidence="3 4">DSM 29329</strain>
    </source>
</reference>
<accession>A0A2T6B2A4</accession>
<evidence type="ECO:0000256" key="2">
    <source>
        <dbReference type="SAM" id="Phobius"/>
    </source>
</evidence>
<evidence type="ECO:0000313" key="4">
    <source>
        <dbReference type="Proteomes" id="UP000244069"/>
    </source>
</evidence>
<keyword evidence="3" id="KW-0378">Hydrolase</keyword>
<dbReference type="Gene3D" id="1.10.150.20">
    <property type="entry name" value="5' to 3' exonuclease, C-terminal subdomain"/>
    <property type="match status" value="1"/>
</dbReference>
<protein>
    <submittedName>
        <fullName evidence="3">Putative flap endonuclease-1-like 5' DNA nuclease</fullName>
    </submittedName>
</protein>
<feature type="region of interest" description="Disordered" evidence="1">
    <location>
        <begin position="71"/>
        <end position="162"/>
    </location>
</feature>
<comment type="caution">
    <text evidence="3">The sequence shown here is derived from an EMBL/GenBank/DDBJ whole genome shotgun (WGS) entry which is preliminary data.</text>
</comment>
<keyword evidence="2" id="KW-0812">Transmembrane</keyword>
<feature type="compositionally biased region" description="Pro residues" evidence="1">
    <location>
        <begin position="77"/>
        <end position="91"/>
    </location>
</feature>
<name>A0A2T6B2A4_9RHOB</name>
<dbReference type="Proteomes" id="UP000244069">
    <property type="component" value="Unassembled WGS sequence"/>
</dbReference>
<dbReference type="EMBL" id="QBKN01000005">
    <property type="protein sequence ID" value="PTX50210.1"/>
    <property type="molecule type" value="Genomic_DNA"/>
</dbReference>
<feature type="compositionally biased region" description="Low complexity" evidence="1">
    <location>
        <begin position="92"/>
        <end position="106"/>
    </location>
</feature>
<keyword evidence="2" id="KW-0472">Membrane</keyword>